<evidence type="ECO:0000256" key="1">
    <source>
        <dbReference type="ARBA" id="ARBA00004127"/>
    </source>
</evidence>
<evidence type="ECO:0000256" key="6">
    <source>
        <dbReference type="ARBA" id="ARBA00023136"/>
    </source>
</evidence>
<dbReference type="GO" id="GO:0005886">
    <property type="term" value="C:plasma membrane"/>
    <property type="evidence" value="ECO:0007669"/>
    <property type="project" value="TreeGrafter"/>
</dbReference>
<evidence type="ECO:0000256" key="7">
    <source>
        <dbReference type="SAM" id="MobiDB-lite"/>
    </source>
</evidence>
<comment type="caution">
    <text evidence="9">The sequence shown here is derived from an EMBL/GenBank/DDBJ whole genome shotgun (WGS) entry which is preliminary data.</text>
</comment>
<feature type="transmembrane region" description="Helical" evidence="8">
    <location>
        <begin position="628"/>
        <end position="650"/>
    </location>
</feature>
<dbReference type="EMBL" id="JADIVZ010000004">
    <property type="protein sequence ID" value="MBF4162155.1"/>
    <property type="molecule type" value="Genomic_DNA"/>
</dbReference>
<evidence type="ECO:0000313" key="9">
    <source>
        <dbReference type="EMBL" id="MBF4162155.1"/>
    </source>
</evidence>
<keyword evidence="3" id="KW-0808">Transferase</keyword>
<dbReference type="InterPro" id="IPR050321">
    <property type="entry name" value="Glycosyltr_2/OpgH_subfam"/>
</dbReference>
<dbReference type="Gene3D" id="3.90.550.10">
    <property type="entry name" value="Spore Coat Polysaccharide Biosynthesis Protein SpsA, Chain A"/>
    <property type="match status" value="2"/>
</dbReference>
<feature type="transmembrane region" description="Helical" evidence="8">
    <location>
        <begin position="551"/>
        <end position="570"/>
    </location>
</feature>
<dbReference type="Proteomes" id="UP000656804">
    <property type="component" value="Unassembled WGS sequence"/>
</dbReference>
<proteinExistence type="predicted"/>
<feature type="region of interest" description="Disordered" evidence="7">
    <location>
        <begin position="653"/>
        <end position="701"/>
    </location>
</feature>
<evidence type="ECO:0000256" key="8">
    <source>
        <dbReference type="SAM" id="Phobius"/>
    </source>
</evidence>
<dbReference type="GO" id="GO:0012505">
    <property type="term" value="C:endomembrane system"/>
    <property type="evidence" value="ECO:0007669"/>
    <property type="project" value="UniProtKB-SubCell"/>
</dbReference>
<dbReference type="CDD" id="cd06421">
    <property type="entry name" value="CESA_CelA_like"/>
    <property type="match status" value="1"/>
</dbReference>
<reference evidence="9" key="1">
    <citation type="submission" date="2020-11" db="EMBL/GenBank/DDBJ databases">
        <title>Nocardioides sp. CBS4Y-1, whole genome shotgun sequence.</title>
        <authorList>
            <person name="Tuo L."/>
        </authorList>
    </citation>
    <scope>NUCLEOTIDE SEQUENCE</scope>
    <source>
        <strain evidence="9">CBS4Y-1</strain>
    </source>
</reference>
<name>A0A930Y6A8_9ACTN</name>
<dbReference type="PANTHER" id="PTHR43867">
    <property type="entry name" value="CELLULOSE SYNTHASE CATALYTIC SUBUNIT A [UDP-FORMING]"/>
    <property type="match status" value="1"/>
</dbReference>
<evidence type="ECO:0000256" key="5">
    <source>
        <dbReference type="ARBA" id="ARBA00022989"/>
    </source>
</evidence>
<feature type="transmembrane region" description="Helical" evidence="8">
    <location>
        <begin position="43"/>
        <end position="69"/>
    </location>
</feature>
<dbReference type="AlphaFoldDB" id="A0A930Y6A8"/>
<dbReference type="GO" id="GO:0016760">
    <property type="term" value="F:cellulose synthase (UDP-forming) activity"/>
    <property type="evidence" value="ECO:0007669"/>
    <property type="project" value="InterPro"/>
</dbReference>
<evidence type="ECO:0000256" key="3">
    <source>
        <dbReference type="ARBA" id="ARBA00022679"/>
    </source>
</evidence>
<keyword evidence="10" id="KW-1185">Reference proteome</keyword>
<evidence type="ECO:0000256" key="2">
    <source>
        <dbReference type="ARBA" id="ARBA00022676"/>
    </source>
</evidence>
<keyword evidence="2" id="KW-0328">Glycosyltransferase</keyword>
<evidence type="ECO:0000313" key="10">
    <source>
        <dbReference type="Proteomes" id="UP000656804"/>
    </source>
</evidence>
<feature type="transmembrane region" description="Helical" evidence="8">
    <location>
        <begin position="479"/>
        <end position="507"/>
    </location>
</feature>
<comment type="subcellular location">
    <subcellularLocation>
        <location evidence="1">Endomembrane system</location>
        <topology evidence="1">Multi-pass membrane protein</topology>
    </subcellularLocation>
</comment>
<keyword evidence="6 8" id="KW-0472">Membrane</keyword>
<feature type="compositionally biased region" description="Low complexity" evidence="7">
    <location>
        <begin position="692"/>
        <end position="701"/>
    </location>
</feature>
<keyword evidence="4 8" id="KW-0812">Transmembrane</keyword>
<dbReference type="SUPFAM" id="SSF53448">
    <property type="entry name" value="Nucleotide-diphospho-sugar transferases"/>
    <property type="match status" value="2"/>
</dbReference>
<organism evidence="9 10">
    <name type="scientific">Nocardioides acrostichi</name>
    <dbReference type="NCBI Taxonomy" id="2784339"/>
    <lineage>
        <taxon>Bacteria</taxon>
        <taxon>Bacillati</taxon>
        <taxon>Actinomycetota</taxon>
        <taxon>Actinomycetes</taxon>
        <taxon>Propionibacteriales</taxon>
        <taxon>Nocardioidaceae</taxon>
        <taxon>Nocardioides</taxon>
    </lineage>
</organism>
<dbReference type="PANTHER" id="PTHR43867:SF2">
    <property type="entry name" value="CELLULOSE SYNTHASE CATALYTIC SUBUNIT A [UDP-FORMING]"/>
    <property type="match status" value="1"/>
</dbReference>
<feature type="transmembrane region" description="Helical" evidence="8">
    <location>
        <begin position="597"/>
        <end position="616"/>
    </location>
</feature>
<dbReference type="InterPro" id="IPR005150">
    <property type="entry name" value="Cellulose_synth"/>
</dbReference>
<evidence type="ECO:0000256" key="4">
    <source>
        <dbReference type="ARBA" id="ARBA00022692"/>
    </source>
</evidence>
<protein>
    <submittedName>
        <fullName evidence="9">Glycosyltransferase</fullName>
    </submittedName>
</protein>
<feature type="transmembrane region" description="Helical" evidence="8">
    <location>
        <begin position="12"/>
        <end position="31"/>
    </location>
</feature>
<gene>
    <name evidence="9" type="ORF">ISG29_10660</name>
</gene>
<feature type="transmembrane region" description="Helical" evidence="8">
    <location>
        <begin position="519"/>
        <end position="539"/>
    </location>
</feature>
<dbReference type="RefSeq" id="WP_194503405.1">
    <property type="nucleotide sequence ID" value="NZ_JADIVZ010000004.1"/>
</dbReference>
<accession>A0A930Y6A8</accession>
<sequence>MTAPTKVPLTSRLLVIRTIVVVTSLLGLNYVGWRWLASVNWSAWWIAVPLVIAETYSLVDSLLFGLGMWRLRERGEPPRAPEGHTVDVFITTYNEPLDLVMTTARAAQAIRYPHRTWILDDGNRTELRESAESEGIGWLTRSTDWVNMPRHAKAGNLNNALLSTDGEFLLILDADQIPSPEILDRTLGYFRDERMGLVQTPQYFVNVPDSDPLGSQAPLFYGPIQQGKDGWNSAFFCGSNAVIRREALMQLGVARYAHEVETGVKQALRTARRVIRSARRSPEAGEDKTLRALDALERDVRAARSELSDGDALFDVTYRFQQRVAGIRRELVAADLTALQADLDVIAELEELAAEPGESLTTVSLASLEQLAERDWSPLGAVQTVEALVSAVDVSRSDEAQPIMPMATISVTEDMATCMRLHGMGWRSAYHDEVLAHGLAPEDLSTMLTQRLRWAQGTMQVLFRENPLRQKRLRWTQRLMYFATMWSYFSGFAAVVYIAAPVIYLAFGVLPVQALSSSFFIRLVPFLIVNQLLFWVVAAGRPTWRGQQYSLALFPVWIRSFTSAFGNVVLGRSLDFAVTPKTRQAHERRWDLVKPQLWAMGLLAGAVIIGIIRYAVGQAEPLGLALNLFWAVFDLVIFSVIVQAVLYQGFSPTDTDTNTNTNTNTDTNTDTDTEADPAGVSADDPAPRRTTDPTPTGGTHD</sequence>
<feature type="compositionally biased region" description="Low complexity" evidence="7">
    <location>
        <begin position="653"/>
        <end position="668"/>
    </location>
</feature>
<dbReference type="InterPro" id="IPR029044">
    <property type="entry name" value="Nucleotide-diphossugar_trans"/>
</dbReference>
<keyword evidence="5 8" id="KW-1133">Transmembrane helix</keyword>
<dbReference type="GO" id="GO:0030244">
    <property type="term" value="P:cellulose biosynthetic process"/>
    <property type="evidence" value="ECO:0007669"/>
    <property type="project" value="InterPro"/>
</dbReference>
<dbReference type="Pfam" id="PF03552">
    <property type="entry name" value="Cellulose_synt"/>
    <property type="match status" value="1"/>
</dbReference>